<organism evidence="3 4">
    <name type="scientific">Metschnikowia aff. pulcherrima</name>
    <dbReference type="NCBI Taxonomy" id="2163413"/>
    <lineage>
        <taxon>Eukaryota</taxon>
        <taxon>Fungi</taxon>
        <taxon>Dikarya</taxon>
        <taxon>Ascomycota</taxon>
        <taxon>Saccharomycotina</taxon>
        <taxon>Pichiomycetes</taxon>
        <taxon>Metschnikowiaceae</taxon>
        <taxon>Metschnikowia</taxon>
    </lineage>
</organism>
<evidence type="ECO:0000313" key="3">
    <source>
        <dbReference type="EMBL" id="QBM89204.1"/>
    </source>
</evidence>
<protein>
    <recommendedName>
        <fullName evidence="2">Kinetochore protein Sos7 coiled-coil domain-containing protein</fullName>
    </recommendedName>
</protein>
<dbReference type="AlphaFoldDB" id="A0A4P6XTK3"/>
<proteinExistence type="predicted"/>
<dbReference type="GO" id="GO:0000776">
    <property type="term" value="C:kinetochore"/>
    <property type="evidence" value="ECO:0007669"/>
    <property type="project" value="InterPro"/>
</dbReference>
<dbReference type="PANTHER" id="PTHR37329">
    <property type="entry name" value="KINETOCHORE PROTEIN SOS7"/>
    <property type="match status" value="1"/>
</dbReference>
<dbReference type="InterPro" id="IPR048781">
    <property type="entry name" value="Sos7_CC"/>
</dbReference>
<dbReference type="STRING" id="2163413.A0A4P6XTK3"/>
<evidence type="ECO:0000259" key="2">
    <source>
        <dbReference type="Pfam" id="PF20882"/>
    </source>
</evidence>
<keyword evidence="1" id="KW-0175">Coiled coil</keyword>
<dbReference type="Proteomes" id="UP000292447">
    <property type="component" value="Chromosome IV"/>
</dbReference>
<feature type="coiled-coil region" evidence="1">
    <location>
        <begin position="85"/>
        <end position="147"/>
    </location>
</feature>
<keyword evidence="4" id="KW-1185">Reference proteome</keyword>
<name>A0A4P6XTK3_9ASCO</name>
<dbReference type="GO" id="GO:0051315">
    <property type="term" value="P:attachment of mitotic spindle microtubules to kinetochore"/>
    <property type="evidence" value="ECO:0007669"/>
    <property type="project" value="TreeGrafter"/>
</dbReference>
<evidence type="ECO:0000256" key="1">
    <source>
        <dbReference type="SAM" id="Coils"/>
    </source>
</evidence>
<reference evidence="4" key="1">
    <citation type="submission" date="2019-03" db="EMBL/GenBank/DDBJ databases">
        <title>Snf2 controls pulcherriminic acid biosynthesis and connects pigmentation and antifungal activity of the yeast Metschnikowia pulcherrima.</title>
        <authorList>
            <person name="Gore-Lloyd D."/>
            <person name="Sumann I."/>
            <person name="Brachmann A.O."/>
            <person name="Schneeberger K."/>
            <person name="Ortiz-Merino R.A."/>
            <person name="Moreno-Beltran M."/>
            <person name="Schlaefli M."/>
            <person name="Kirner P."/>
            <person name="Santos Kron A."/>
            <person name="Wolfe K.H."/>
            <person name="Piel J."/>
            <person name="Ahrens C.H."/>
            <person name="Henk D."/>
            <person name="Freimoser F.M."/>
        </authorList>
    </citation>
    <scope>NUCLEOTIDE SEQUENCE [LARGE SCALE GENOMIC DNA]</scope>
    <source>
        <strain evidence="4">APC 1.2</strain>
    </source>
</reference>
<dbReference type="GO" id="GO:0034501">
    <property type="term" value="P:protein localization to kinetochore"/>
    <property type="evidence" value="ECO:0007669"/>
    <property type="project" value="InterPro"/>
</dbReference>
<dbReference type="InterPro" id="IPR037475">
    <property type="entry name" value="Sos7"/>
</dbReference>
<gene>
    <name evidence="3" type="ORF">METSCH_D02670</name>
</gene>
<sequence>MDNQNEEISLFQAEEIFKNAINASLLGILDPATITGEIASLKEFCSKLKFQYLEQESRDKFLRLLFLNSIDSVSRKDLDALFIITTESKKELKLLKQELERLLDSSEATANQVIQLNKRMEARRPEVDAAIEELKNLQAEFDKLVNAPENESYKMLLDLNKMIDSYDVGPDEAIRIAAEDLLRDQVSLDRLSEQKRKLEAEEHQTNSHIEQLLTKLRQLKSKLQLSSAVTHDNSDPEQLHAQWLRELNGLLQKFTPEGVVIKQVEGTYLIQSRSTEITLDKDLKILLVPGRFASTQELNMINKLTGEQRFFKLLRLLARVLSP</sequence>
<feature type="domain" description="Kinetochore protein Sos7 coiled-coil" evidence="2">
    <location>
        <begin position="43"/>
        <end position="115"/>
    </location>
</feature>
<dbReference type="PANTHER" id="PTHR37329:SF1">
    <property type="entry name" value="KINETOCHORE PROTEIN SOS7"/>
    <property type="match status" value="1"/>
</dbReference>
<accession>A0A4P6XTK3</accession>
<dbReference type="EMBL" id="CP034459">
    <property type="protein sequence ID" value="QBM89204.1"/>
    <property type="molecule type" value="Genomic_DNA"/>
</dbReference>
<evidence type="ECO:0000313" key="4">
    <source>
        <dbReference type="Proteomes" id="UP000292447"/>
    </source>
</evidence>
<dbReference type="Pfam" id="PF20882">
    <property type="entry name" value="Sos7"/>
    <property type="match status" value="1"/>
</dbReference>
<feature type="coiled-coil region" evidence="1">
    <location>
        <begin position="181"/>
        <end position="208"/>
    </location>
</feature>